<dbReference type="PIRSF" id="PIRSF030820">
    <property type="entry name" value="UCP030820"/>
    <property type="match status" value="1"/>
</dbReference>
<reference evidence="2" key="2">
    <citation type="journal article" date="2017" name="Plant Physiol. Biochem.">
        <title>Differential oxidative and antioxidative response of duckweed Lemna minor toward plant growth promoting/inhibiting bacteria.</title>
        <authorList>
            <person name="Ishizawa H."/>
            <person name="Kuroda M."/>
            <person name="Morikawa M."/>
            <person name="Ike M."/>
        </authorList>
    </citation>
    <scope>NUCLEOTIDE SEQUENCE [LARGE SCALE GENOMIC DNA]</scope>
    <source>
        <strain evidence="2">M6</strain>
    </source>
</reference>
<sequence>MSQLNSSHAPQLVSDQGEVRANGWTLLADDEAIGVDQAVLSFARAVNELDGLNGRYGVRIAPGDDVRLLTPFLSKIALIEVAFPGYRDGRGYSTARILRQDLGFDGEIRAVGDVLRDQLFWMMRCGFDSFLLKDADPAGAIKYARSLYTNAYQSAADGLKPVWALRHPA</sequence>
<evidence type="ECO:0000313" key="1">
    <source>
        <dbReference type="EMBL" id="BBF81449.1"/>
    </source>
</evidence>
<dbReference type="Pfam" id="PF06073">
    <property type="entry name" value="DUF934"/>
    <property type="match status" value="1"/>
</dbReference>
<name>A0A3G9GAF3_9CAUL</name>
<dbReference type="OrthoDB" id="9800421at2"/>
<dbReference type="Proteomes" id="UP000278756">
    <property type="component" value="Chromosome 1"/>
</dbReference>
<protein>
    <submittedName>
        <fullName evidence="1">Oxidoreductase probably involved in sulfite reduction</fullName>
    </submittedName>
</protein>
<dbReference type="InterPro" id="IPR008318">
    <property type="entry name" value="UCP030820"/>
</dbReference>
<dbReference type="EMBL" id="AP018827">
    <property type="protein sequence ID" value="BBF81449.1"/>
    <property type="molecule type" value="Genomic_DNA"/>
</dbReference>
<organism evidence="1 2">
    <name type="scientific">Asticcacaulis excentricus</name>
    <dbReference type="NCBI Taxonomy" id="78587"/>
    <lineage>
        <taxon>Bacteria</taxon>
        <taxon>Pseudomonadati</taxon>
        <taxon>Pseudomonadota</taxon>
        <taxon>Alphaproteobacteria</taxon>
        <taxon>Caulobacterales</taxon>
        <taxon>Caulobacteraceae</taxon>
        <taxon>Asticcacaulis</taxon>
    </lineage>
</organism>
<dbReference type="AlphaFoldDB" id="A0A3G9GAF3"/>
<reference evidence="2" key="1">
    <citation type="journal article" date="2017" name="Biotechnol. Biofuels">
        <title>Evaluation of environmental bacterial communities as a factor affecting the growth of duckweed Lemna minor.</title>
        <authorList>
            <person name="Ishizawa H."/>
            <person name="Kuroda M."/>
            <person name="Morikawa M."/>
            <person name="Ike M."/>
        </authorList>
    </citation>
    <scope>NUCLEOTIDE SEQUENCE [LARGE SCALE GENOMIC DNA]</scope>
    <source>
        <strain evidence="2">M6</strain>
    </source>
</reference>
<dbReference type="RefSeq" id="WP_126422547.1">
    <property type="nucleotide sequence ID" value="NZ_AP018827.1"/>
</dbReference>
<proteinExistence type="predicted"/>
<gene>
    <name evidence="1" type="ORF">EM6_2048</name>
</gene>
<accession>A0A3G9GAF3</accession>
<evidence type="ECO:0000313" key="2">
    <source>
        <dbReference type="Proteomes" id="UP000278756"/>
    </source>
</evidence>